<evidence type="ECO:0000256" key="7">
    <source>
        <dbReference type="ARBA" id="ARBA00022989"/>
    </source>
</evidence>
<dbReference type="InterPro" id="IPR003439">
    <property type="entry name" value="ABC_transporter-like_ATP-bd"/>
</dbReference>
<dbReference type="SMART" id="SM00382">
    <property type="entry name" value="AAA"/>
    <property type="match status" value="1"/>
</dbReference>
<evidence type="ECO:0000256" key="5">
    <source>
        <dbReference type="ARBA" id="ARBA00022741"/>
    </source>
</evidence>
<name>A0A413ZBW3_9FIRM</name>
<accession>A0A413ZBW3</accession>
<dbReference type="PROSITE" id="PS00211">
    <property type="entry name" value="ABC_TRANSPORTER_1"/>
    <property type="match status" value="1"/>
</dbReference>
<dbReference type="GO" id="GO:0005886">
    <property type="term" value="C:plasma membrane"/>
    <property type="evidence" value="ECO:0007669"/>
    <property type="project" value="UniProtKB-SubCell"/>
</dbReference>
<dbReference type="InterPro" id="IPR036640">
    <property type="entry name" value="ABC1_TM_sf"/>
</dbReference>
<dbReference type="GO" id="GO:0016887">
    <property type="term" value="F:ATP hydrolysis activity"/>
    <property type="evidence" value="ECO:0007669"/>
    <property type="project" value="InterPro"/>
</dbReference>
<dbReference type="PROSITE" id="PS50929">
    <property type="entry name" value="ABC_TM1F"/>
    <property type="match status" value="1"/>
</dbReference>
<proteinExistence type="predicted"/>
<evidence type="ECO:0000259" key="11">
    <source>
        <dbReference type="PROSITE" id="PS50929"/>
    </source>
</evidence>
<dbReference type="RefSeq" id="WP_118597058.1">
    <property type="nucleotide sequence ID" value="NZ_QSHO01000002.1"/>
</dbReference>
<dbReference type="Pfam" id="PF00664">
    <property type="entry name" value="ABC_membrane"/>
    <property type="match status" value="1"/>
</dbReference>
<comment type="subcellular location">
    <subcellularLocation>
        <location evidence="1">Cell membrane</location>
        <topology evidence="1">Multi-pass membrane protein</topology>
    </subcellularLocation>
</comment>
<keyword evidence="6 12" id="KW-0067">ATP-binding</keyword>
<keyword evidence="5" id="KW-0547">Nucleotide-binding</keyword>
<dbReference type="SUPFAM" id="SSF52540">
    <property type="entry name" value="P-loop containing nucleoside triphosphate hydrolases"/>
    <property type="match status" value="1"/>
</dbReference>
<evidence type="ECO:0000256" key="9">
    <source>
        <dbReference type="SAM" id="Phobius"/>
    </source>
</evidence>
<dbReference type="AlphaFoldDB" id="A0A413ZBW3"/>
<feature type="transmembrane region" description="Helical" evidence="9">
    <location>
        <begin position="237"/>
        <end position="259"/>
    </location>
</feature>
<feature type="transmembrane region" description="Helical" evidence="9">
    <location>
        <begin position="52"/>
        <end position="77"/>
    </location>
</feature>
<dbReference type="FunFam" id="3.40.50.300:FF:000221">
    <property type="entry name" value="Multidrug ABC transporter ATP-binding protein"/>
    <property type="match status" value="1"/>
</dbReference>
<evidence type="ECO:0000256" key="4">
    <source>
        <dbReference type="ARBA" id="ARBA00022692"/>
    </source>
</evidence>
<evidence type="ECO:0000256" key="1">
    <source>
        <dbReference type="ARBA" id="ARBA00004651"/>
    </source>
</evidence>
<dbReference type="Gene3D" id="1.20.1560.10">
    <property type="entry name" value="ABC transporter type 1, transmembrane domain"/>
    <property type="match status" value="1"/>
</dbReference>
<dbReference type="Pfam" id="PF00005">
    <property type="entry name" value="ABC_tran"/>
    <property type="match status" value="1"/>
</dbReference>
<dbReference type="PANTHER" id="PTHR43394">
    <property type="entry name" value="ATP-DEPENDENT PERMEASE MDL1, MITOCHONDRIAL"/>
    <property type="match status" value="1"/>
</dbReference>
<feature type="transmembrane region" description="Helical" evidence="9">
    <location>
        <begin position="157"/>
        <end position="181"/>
    </location>
</feature>
<keyword evidence="4 9" id="KW-0812">Transmembrane</keyword>
<keyword evidence="2" id="KW-0813">Transport</keyword>
<dbReference type="InterPro" id="IPR039421">
    <property type="entry name" value="Type_1_exporter"/>
</dbReference>
<dbReference type="Proteomes" id="UP000283513">
    <property type="component" value="Unassembled WGS sequence"/>
</dbReference>
<dbReference type="InterPro" id="IPR011527">
    <property type="entry name" value="ABC1_TM_dom"/>
</dbReference>
<feature type="transmembrane region" description="Helical" evidence="9">
    <location>
        <begin position="133"/>
        <end position="151"/>
    </location>
</feature>
<dbReference type="InterPro" id="IPR003593">
    <property type="entry name" value="AAA+_ATPase"/>
</dbReference>
<evidence type="ECO:0000256" key="3">
    <source>
        <dbReference type="ARBA" id="ARBA00022475"/>
    </source>
</evidence>
<evidence type="ECO:0000259" key="10">
    <source>
        <dbReference type="PROSITE" id="PS50893"/>
    </source>
</evidence>
<gene>
    <name evidence="12" type="ORF">DW856_02285</name>
</gene>
<dbReference type="InterPro" id="IPR017871">
    <property type="entry name" value="ABC_transporter-like_CS"/>
</dbReference>
<dbReference type="PROSITE" id="PS50893">
    <property type="entry name" value="ABC_TRANSPORTER_2"/>
    <property type="match status" value="1"/>
</dbReference>
<evidence type="ECO:0000256" key="2">
    <source>
        <dbReference type="ARBA" id="ARBA00022448"/>
    </source>
</evidence>
<comment type="caution">
    <text evidence="12">The sequence shown here is derived from an EMBL/GenBank/DDBJ whole genome shotgun (WGS) entry which is preliminary data.</text>
</comment>
<protein>
    <submittedName>
        <fullName evidence="12">ABC transporter ATP-binding protein</fullName>
    </submittedName>
</protein>
<keyword evidence="3" id="KW-1003">Cell membrane</keyword>
<sequence>MKKLLVYLKDYKKESVLGPLFKLLEATFELIVPLVMAAIIDTGVATGDKSYIMKMCMVLVLLAVIGLTCSVTAQYFAAKAAVGFATKLRHALFAHIESLSFTEMDTVGTATLITRMTSDVNQVQNGVNLVLRLFLRSPFIVFGAMVMAFTIDVKAALVFVVTIPLLSIIVFGIMLISIPLYKKVQSALDKVLGITRENLTGSRVIRAFNKEDDEKVHFNENNDLLTRAQIYVGKISALMNPLTYVIINGAIVVLVWTGAVRVDNGYITQGEVVALINYMSQILVELVKLANLIININKSIACGNRIQSIFEMQPSITDGSGQKVDKVRTDTADRSEEAEYAVEFSHVGLTYAGAGDESLTDIDFKVKKGETIGIIGGTGSGKSSVVNLIPRFYDVTSGFIKVDGKDVKDYPLEELRGKIGTVLQKAVLFHGTICENLKWGNPDATEEDLNRAITVAQAKEFVDNKEGRLDFEIEQGGKNLSGGQRQRLTIARAVVKKPEILILDDSASALDFATDAALRKAIREMEGETTVFIVSQRAASIQHADRIVVLDDGKIVGLGTSEELLESCEVYQEIYNSQFKKQEGGKTA</sequence>
<dbReference type="GO" id="GO:0005524">
    <property type="term" value="F:ATP binding"/>
    <property type="evidence" value="ECO:0007669"/>
    <property type="project" value="UniProtKB-KW"/>
</dbReference>
<feature type="transmembrane region" description="Helical" evidence="9">
    <location>
        <begin position="20"/>
        <end position="40"/>
    </location>
</feature>
<keyword evidence="8 9" id="KW-0472">Membrane</keyword>
<dbReference type="EMBL" id="QSHO01000002">
    <property type="protein sequence ID" value="RHC19724.1"/>
    <property type="molecule type" value="Genomic_DNA"/>
</dbReference>
<feature type="domain" description="ABC transmembrane type-1" evidence="11">
    <location>
        <begin position="16"/>
        <end position="298"/>
    </location>
</feature>
<dbReference type="SUPFAM" id="SSF90123">
    <property type="entry name" value="ABC transporter transmembrane region"/>
    <property type="match status" value="1"/>
</dbReference>
<reference evidence="12 13" key="1">
    <citation type="submission" date="2018-08" db="EMBL/GenBank/DDBJ databases">
        <title>A genome reference for cultivated species of the human gut microbiota.</title>
        <authorList>
            <person name="Zou Y."/>
            <person name="Xue W."/>
            <person name="Luo G."/>
        </authorList>
    </citation>
    <scope>NUCLEOTIDE SEQUENCE [LARGE SCALE GENOMIC DNA]</scope>
    <source>
        <strain evidence="12 13">AM37-1AC</strain>
    </source>
</reference>
<dbReference type="Gene3D" id="3.40.50.300">
    <property type="entry name" value="P-loop containing nucleotide triphosphate hydrolases"/>
    <property type="match status" value="1"/>
</dbReference>
<evidence type="ECO:0000313" key="13">
    <source>
        <dbReference type="Proteomes" id="UP000283513"/>
    </source>
</evidence>
<dbReference type="CDD" id="cd18548">
    <property type="entry name" value="ABC_6TM_Tm287_like"/>
    <property type="match status" value="1"/>
</dbReference>
<evidence type="ECO:0000256" key="6">
    <source>
        <dbReference type="ARBA" id="ARBA00022840"/>
    </source>
</evidence>
<feature type="domain" description="ABC transporter" evidence="10">
    <location>
        <begin position="342"/>
        <end position="577"/>
    </location>
</feature>
<keyword evidence="7 9" id="KW-1133">Transmembrane helix</keyword>
<dbReference type="InterPro" id="IPR027417">
    <property type="entry name" value="P-loop_NTPase"/>
</dbReference>
<dbReference type="PANTHER" id="PTHR43394:SF1">
    <property type="entry name" value="ATP-BINDING CASSETTE SUB-FAMILY B MEMBER 10, MITOCHONDRIAL"/>
    <property type="match status" value="1"/>
</dbReference>
<evidence type="ECO:0000256" key="8">
    <source>
        <dbReference type="ARBA" id="ARBA00023136"/>
    </source>
</evidence>
<dbReference type="GO" id="GO:0015421">
    <property type="term" value="F:ABC-type oligopeptide transporter activity"/>
    <property type="evidence" value="ECO:0007669"/>
    <property type="project" value="TreeGrafter"/>
</dbReference>
<evidence type="ECO:0000313" key="12">
    <source>
        <dbReference type="EMBL" id="RHC19724.1"/>
    </source>
</evidence>
<organism evidence="12 13">
    <name type="scientific">Roseburia intestinalis</name>
    <dbReference type="NCBI Taxonomy" id="166486"/>
    <lineage>
        <taxon>Bacteria</taxon>
        <taxon>Bacillati</taxon>
        <taxon>Bacillota</taxon>
        <taxon>Clostridia</taxon>
        <taxon>Lachnospirales</taxon>
        <taxon>Lachnospiraceae</taxon>
        <taxon>Roseburia</taxon>
    </lineage>
</organism>